<gene>
    <name evidence="1" type="ORF">SAMN02927925_00040</name>
</gene>
<dbReference type="STRING" id="329186.SAMN02927925_00040"/>
<proteinExistence type="predicted"/>
<name>A0A1G4V333_9FLAO</name>
<sequence length="65" mass="7489">MWEKSIEFTHTQTFFPESLLLVVLGRSPGLRPVISPSHRALADSGMKNNNRLFSLQLRVQLRYCT</sequence>
<organism evidence="1 2">
    <name type="scientific">Flavobacterium saliperosum</name>
    <dbReference type="NCBI Taxonomy" id="329186"/>
    <lineage>
        <taxon>Bacteria</taxon>
        <taxon>Pseudomonadati</taxon>
        <taxon>Bacteroidota</taxon>
        <taxon>Flavobacteriia</taxon>
        <taxon>Flavobacteriales</taxon>
        <taxon>Flavobacteriaceae</taxon>
        <taxon>Flavobacterium</taxon>
    </lineage>
</organism>
<evidence type="ECO:0000313" key="2">
    <source>
        <dbReference type="Proteomes" id="UP000182124"/>
    </source>
</evidence>
<evidence type="ECO:0000313" key="1">
    <source>
        <dbReference type="EMBL" id="SCW99825.1"/>
    </source>
</evidence>
<dbReference type="Proteomes" id="UP000182124">
    <property type="component" value="Unassembled WGS sequence"/>
</dbReference>
<dbReference type="EMBL" id="FMTY01000001">
    <property type="protein sequence ID" value="SCW99825.1"/>
    <property type="molecule type" value="Genomic_DNA"/>
</dbReference>
<accession>A0A1G4V333</accession>
<dbReference type="AlphaFoldDB" id="A0A1G4V333"/>
<reference evidence="1 2" key="1">
    <citation type="submission" date="2016-10" db="EMBL/GenBank/DDBJ databases">
        <authorList>
            <person name="de Groot N.N."/>
        </authorList>
    </citation>
    <scope>NUCLEOTIDE SEQUENCE [LARGE SCALE GENOMIC DNA]</scope>
    <source>
        <strain evidence="1 2">CGMCC 1.3801</strain>
    </source>
</reference>
<protein>
    <submittedName>
        <fullName evidence="1">Uncharacterized protein</fullName>
    </submittedName>
</protein>